<dbReference type="HOGENOM" id="CLU_815984_0_0_5"/>
<name>Q0FRE8_SALBH</name>
<accession>Q0FRE8</accession>
<dbReference type="OrthoDB" id="7831830at2"/>
<dbReference type="Proteomes" id="UP000006230">
    <property type="component" value="Unassembled WGS sequence"/>
</dbReference>
<evidence type="ECO:0000313" key="2">
    <source>
        <dbReference type="Proteomes" id="UP000006230"/>
    </source>
</evidence>
<organism evidence="1 2">
    <name type="scientific">Salipiger bermudensis (strain DSM 26914 / JCM 13377 / KCTC 12554 / HTCC2601)</name>
    <name type="common">Pelagibaca bermudensis</name>
    <dbReference type="NCBI Taxonomy" id="314265"/>
    <lineage>
        <taxon>Bacteria</taxon>
        <taxon>Pseudomonadati</taxon>
        <taxon>Pseudomonadota</taxon>
        <taxon>Alphaproteobacteria</taxon>
        <taxon>Rhodobacterales</taxon>
        <taxon>Roseobacteraceae</taxon>
        <taxon>Salipiger</taxon>
    </lineage>
</organism>
<dbReference type="AlphaFoldDB" id="Q0FRE8"/>
<dbReference type="RefSeq" id="WP_007796394.1">
    <property type="nucleotide sequence ID" value="NZ_DS022276.1"/>
</dbReference>
<evidence type="ECO:0000313" key="1">
    <source>
        <dbReference type="EMBL" id="EAU46639.1"/>
    </source>
</evidence>
<protein>
    <submittedName>
        <fullName evidence="1">Uncharacterized protein</fullName>
    </submittedName>
</protein>
<reference evidence="1 2" key="1">
    <citation type="journal article" date="2010" name="J. Bacteriol.">
        <title>Genome sequences of Pelagibaca bermudensis HTCC2601T and Maritimibacter alkaliphilus HTCC2654T, the type strains of two marine Roseobacter genera.</title>
        <authorList>
            <person name="Thrash J.C."/>
            <person name="Cho J.C."/>
            <person name="Ferriera S."/>
            <person name="Johnson J."/>
            <person name="Vergin K.L."/>
            <person name="Giovannoni S.J."/>
        </authorList>
    </citation>
    <scope>NUCLEOTIDE SEQUENCE [LARGE SCALE GENOMIC DNA]</scope>
    <source>
        <strain evidence="2">DSM 26914 / JCM 13377 / KCTC 12554 / HTCC2601</strain>
    </source>
</reference>
<sequence length="340" mass="36454">MPCFCEIPASAARNRFQVGAIPILPPIPLSLKLAAALPALDPENRLDLQIAATLDPMVMPNLDIGGGGLANIAMMLSLMTGTFALDDLPQLELQMQQAGESITRNVWPRLGWLTQLKIQPLIAYSIVARLVIDLREMGLDPFHAMEPPPTPYFDSFSLALTRPQFRMAQLMGGLPQILAMNAAFDLPPLGEPGSISGLQNRLHGLATLTPPSLIIPMPLLQKLAMVLEALATIEEAFGPDGFSPNTLSRIQAMLRLWASFKMGLPLGALTLANKLAMLPTFEDLKLGESAASSTALAGLASFSPPRLAIAPFLNVALALHGSLQMALDMEPFDMCSLCPC</sequence>
<dbReference type="EMBL" id="AATQ01000012">
    <property type="protein sequence ID" value="EAU46639.1"/>
    <property type="molecule type" value="Genomic_DNA"/>
</dbReference>
<keyword evidence="2" id="KW-1185">Reference proteome</keyword>
<comment type="caution">
    <text evidence="1">The sequence shown here is derived from an EMBL/GenBank/DDBJ whole genome shotgun (WGS) entry which is preliminary data.</text>
</comment>
<gene>
    <name evidence="1" type="ORF">R2601_16000</name>
</gene>
<dbReference type="STRING" id="314265.R2601_16000"/>
<proteinExistence type="predicted"/>